<dbReference type="InterPro" id="IPR050640">
    <property type="entry name" value="Bact_2-comp_sensor_kinase"/>
</dbReference>
<evidence type="ECO:0000313" key="4">
    <source>
        <dbReference type="Proteomes" id="UP000028713"/>
    </source>
</evidence>
<evidence type="ECO:0000259" key="2">
    <source>
        <dbReference type="Pfam" id="PF06580"/>
    </source>
</evidence>
<dbReference type="Pfam" id="PF06580">
    <property type="entry name" value="His_kinase"/>
    <property type="match status" value="1"/>
</dbReference>
<dbReference type="InterPro" id="IPR036890">
    <property type="entry name" value="HATPase_C_sf"/>
</dbReference>
<dbReference type="PANTHER" id="PTHR34220">
    <property type="entry name" value="SENSOR HISTIDINE KINASE YPDA"/>
    <property type="match status" value="1"/>
</dbReference>
<dbReference type="Proteomes" id="UP000028713">
    <property type="component" value="Unassembled WGS sequence"/>
</dbReference>
<feature type="transmembrane region" description="Helical" evidence="1">
    <location>
        <begin position="23"/>
        <end position="40"/>
    </location>
</feature>
<dbReference type="AlphaFoldDB" id="A0A085YZB4"/>
<feature type="transmembrane region" description="Helical" evidence="1">
    <location>
        <begin position="52"/>
        <end position="72"/>
    </location>
</feature>
<feature type="transmembrane region" description="Helical" evidence="1">
    <location>
        <begin position="126"/>
        <end position="146"/>
    </location>
</feature>
<dbReference type="STRING" id="236814.IX39_19815"/>
<comment type="caution">
    <text evidence="3">The sequence shown here is derived from an EMBL/GenBank/DDBJ whole genome shotgun (WGS) entry which is preliminary data.</text>
</comment>
<feature type="domain" description="Signal transduction histidine kinase internal region" evidence="2">
    <location>
        <begin position="167"/>
        <end position="241"/>
    </location>
</feature>
<name>A0A085YZB4_9FLAO</name>
<protein>
    <recommendedName>
        <fullName evidence="2">Signal transduction histidine kinase internal region domain-containing protein</fullName>
    </recommendedName>
</protein>
<dbReference type="EMBL" id="JPRP01000005">
    <property type="protein sequence ID" value="KFE97527.1"/>
    <property type="molecule type" value="Genomic_DNA"/>
</dbReference>
<dbReference type="eggNOG" id="COG2972">
    <property type="taxonomic scope" value="Bacteria"/>
</dbReference>
<proteinExistence type="predicted"/>
<accession>A0A085YZB4</accession>
<evidence type="ECO:0000313" key="3">
    <source>
        <dbReference type="EMBL" id="KFE97527.1"/>
    </source>
</evidence>
<keyword evidence="4" id="KW-1185">Reference proteome</keyword>
<keyword evidence="1" id="KW-1133">Transmembrane helix</keyword>
<reference evidence="3 4" key="1">
    <citation type="submission" date="2014-07" db="EMBL/GenBank/DDBJ databases">
        <title>Genome of Chryseobacterium formosense LMG 24722.</title>
        <authorList>
            <person name="Pipes S.E."/>
            <person name="Stropko S.J."/>
            <person name="Newman J.D."/>
        </authorList>
    </citation>
    <scope>NUCLEOTIDE SEQUENCE [LARGE SCALE GENOMIC DNA]</scope>
    <source>
        <strain evidence="3 4">LMG 24722</strain>
    </source>
</reference>
<gene>
    <name evidence="3" type="ORF">IX39_19815</name>
</gene>
<dbReference type="PANTHER" id="PTHR34220:SF7">
    <property type="entry name" value="SENSOR HISTIDINE KINASE YPDA"/>
    <property type="match status" value="1"/>
</dbReference>
<dbReference type="GO" id="GO:0000155">
    <property type="term" value="F:phosphorelay sensor kinase activity"/>
    <property type="evidence" value="ECO:0007669"/>
    <property type="project" value="InterPro"/>
</dbReference>
<dbReference type="GO" id="GO:0016020">
    <property type="term" value="C:membrane"/>
    <property type="evidence" value="ECO:0007669"/>
    <property type="project" value="InterPro"/>
</dbReference>
<dbReference type="RefSeq" id="WP_034679492.1">
    <property type="nucleotide sequence ID" value="NZ_FPAP01000003.1"/>
</dbReference>
<keyword evidence="1" id="KW-0812">Transmembrane</keyword>
<sequence>MKVYQANKNSGIINFLVDARYRFLRHILLLLWLFLLLVNVNFTSDFTVDSRYFLFLTMFMTFVMMIYVNMYVIVPLFFFKGKYFAYLLAVLMLCITGLTFLIFIIGDLFNNYHINDQHRTFQVNEYFESGNFVMLLILLTTTVKLLQRWIVDSTRMSELMTLTMNLELNELKNQITPHFLFNMLNNIKALIRNNPLKATDIIVRLSDLLRYQLYESSNEKVRLTSEIKFITNFLSLEKIRRDYFDFTIQTDNEVPDLRKIEIPPNLFIPFVENAIKHSTESTENASSINITFFITKKEISFSCSNSMPLEKESHQNLYGGLGLKNIARRLQLLFNEDEYKLKISSTANQYTVNLKIPI</sequence>
<evidence type="ECO:0000256" key="1">
    <source>
        <dbReference type="SAM" id="Phobius"/>
    </source>
</evidence>
<organism evidence="3 4">
    <name type="scientific">Chryseobacterium formosense</name>
    <dbReference type="NCBI Taxonomy" id="236814"/>
    <lineage>
        <taxon>Bacteria</taxon>
        <taxon>Pseudomonadati</taxon>
        <taxon>Bacteroidota</taxon>
        <taxon>Flavobacteriia</taxon>
        <taxon>Flavobacteriales</taxon>
        <taxon>Weeksellaceae</taxon>
        <taxon>Chryseobacterium group</taxon>
        <taxon>Chryseobacterium</taxon>
    </lineage>
</organism>
<dbReference type="Gene3D" id="3.30.565.10">
    <property type="entry name" value="Histidine kinase-like ATPase, C-terminal domain"/>
    <property type="match status" value="1"/>
</dbReference>
<dbReference type="InterPro" id="IPR010559">
    <property type="entry name" value="Sig_transdc_His_kin_internal"/>
</dbReference>
<feature type="transmembrane region" description="Helical" evidence="1">
    <location>
        <begin position="84"/>
        <end position="106"/>
    </location>
</feature>
<keyword evidence="1" id="KW-0472">Membrane</keyword>